<protein>
    <submittedName>
        <fullName evidence="2">Uncharacterized protein</fullName>
    </submittedName>
</protein>
<name>A0AA36EGS9_LACSI</name>
<organism evidence="2 3">
    <name type="scientific">Lactuca saligna</name>
    <name type="common">Willowleaf lettuce</name>
    <dbReference type="NCBI Taxonomy" id="75948"/>
    <lineage>
        <taxon>Eukaryota</taxon>
        <taxon>Viridiplantae</taxon>
        <taxon>Streptophyta</taxon>
        <taxon>Embryophyta</taxon>
        <taxon>Tracheophyta</taxon>
        <taxon>Spermatophyta</taxon>
        <taxon>Magnoliopsida</taxon>
        <taxon>eudicotyledons</taxon>
        <taxon>Gunneridae</taxon>
        <taxon>Pentapetalae</taxon>
        <taxon>asterids</taxon>
        <taxon>campanulids</taxon>
        <taxon>Asterales</taxon>
        <taxon>Asteraceae</taxon>
        <taxon>Cichorioideae</taxon>
        <taxon>Cichorieae</taxon>
        <taxon>Lactucinae</taxon>
        <taxon>Lactuca</taxon>
    </lineage>
</organism>
<keyword evidence="3" id="KW-1185">Reference proteome</keyword>
<reference evidence="2" key="1">
    <citation type="submission" date="2023-04" db="EMBL/GenBank/DDBJ databases">
        <authorList>
            <person name="Vijverberg K."/>
            <person name="Xiong W."/>
            <person name="Schranz E."/>
        </authorList>
    </citation>
    <scope>NUCLEOTIDE SEQUENCE</scope>
</reference>
<gene>
    <name evidence="2" type="ORF">LSALG_LOCUS34494</name>
</gene>
<proteinExistence type="predicted"/>
<evidence type="ECO:0000313" key="3">
    <source>
        <dbReference type="Proteomes" id="UP001177003"/>
    </source>
</evidence>
<evidence type="ECO:0000256" key="1">
    <source>
        <dbReference type="SAM" id="MobiDB-lite"/>
    </source>
</evidence>
<feature type="region of interest" description="Disordered" evidence="1">
    <location>
        <begin position="272"/>
        <end position="302"/>
    </location>
</feature>
<dbReference type="AlphaFoldDB" id="A0AA36EGS9"/>
<sequence>MAKEVATLHHDYSSFYTTVDIIVDAVTNLVEWYNSFIPKFDTKGESDAQEVAVLKTILNTLTVLVSKVGSSSFELLTPKFLTQKFRLLEFVIHTELAPHETGKLYANGCSPIHTGWKGGGGGWCWHGIERWYGSVVIGSGVGGSSSSKPPPSTENMKMKGKGISTEPIVEEKKVSLGKEIESLVISEEMHDFEKVPNKSYATNNTDFNELDFPINKMMFMAEQYQIFDKFEGKEEYKRMKIQFHAILGKREVDIWSLVKIVRVLNISKDFGSPSSSIKKNSPGHVIESTHQVNEDDWSSNGF</sequence>
<accession>A0AA36EGS9</accession>
<dbReference type="Proteomes" id="UP001177003">
    <property type="component" value="Chromosome 8"/>
</dbReference>
<evidence type="ECO:0000313" key="2">
    <source>
        <dbReference type="EMBL" id="CAI9295554.1"/>
    </source>
</evidence>
<dbReference type="EMBL" id="OX465084">
    <property type="protein sequence ID" value="CAI9295554.1"/>
    <property type="molecule type" value="Genomic_DNA"/>
</dbReference>